<dbReference type="InterPro" id="IPR003607">
    <property type="entry name" value="HD/PDEase_dom"/>
</dbReference>
<accession>A0A6A6VPK3</accession>
<keyword evidence="1 3" id="KW-0479">Metal-binding</keyword>
<dbReference type="EC" id="3.1.4.-" evidence="3"/>
<dbReference type="InterPro" id="IPR036971">
    <property type="entry name" value="PDEase_catalytic_dom_sf"/>
</dbReference>
<feature type="compositionally biased region" description="Polar residues" evidence="4">
    <location>
        <begin position="911"/>
        <end position="920"/>
    </location>
</feature>
<feature type="compositionally biased region" description="Basic and acidic residues" evidence="4">
    <location>
        <begin position="887"/>
        <end position="903"/>
    </location>
</feature>
<dbReference type="EMBL" id="MU006561">
    <property type="protein sequence ID" value="KAF2751704.1"/>
    <property type="molecule type" value="Genomic_DNA"/>
</dbReference>
<dbReference type="Gene3D" id="1.10.1300.10">
    <property type="entry name" value="3'5'-cyclic nucleotide phosphodiesterase, catalytic domain"/>
    <property type="match status" value="1"/>
</dbReference>
<evidence type="ECO:0000259" key="5">
    <source>
        <dbReference type="PROSITE" id="PS51845"/>
    </source>
</evidence>
<dbReference type="PROSITE" id="PS00126">
    <property type="entry name" value="PDEASE_I_1"/>
    <property type="match status" value="1"/>
</dbReference>
<dbReference type="InterPro" id="IPR023174">
    <property type="entry name" value="PDEase_CS"/>
</dbReference>
<proteinExistence type="inferred from homology"/>
<feature type="domain" description="PDEase" evidence="5">
    <location>
        <begin position="267"/>
        <end position="630"/>
    </location>
</feature>
<dbReference type="Proteomes" id="UP000799440">
    <property type="component" value="Unassembled WGS sequence"/>
</dbReference>
<feature type="compositionally biased region" description="Basic and acidic residues" evidence="4">
    <location>
        <begin position="866"/>
        <end position="876"/>
    </location>
</feature>
<evidence type="ECO:0000256" key="4">
    <source>
        <dbReference type="SAM" id="MobiDB-lite"/>
    </source>
</evidence>
<evidence type="ECO:0000256" key="2">
    <source>
        <dbReference type="ARBA" id="ARBA00022801"/>
    </source>
</evidence>
<dbReference type="PANTHER" id="PTHR11347">
    <property type="entry name" value="CYCLIC NUCLEOTIDE PHOSPHODIESTERASE"/>
    <property type="match status" value="1"/>
</dbReference>
<dbReference type="CDD" id="cd00077">
    <property type="entry name" value="HDc"/>
    <property type="match status" value="1"/>
</dbReference>
<dbReference type="SMART" id="SM00471">
    <property type="entry name" value="HDc"/>
    <property type="match status" value="1"/>
</dbReference>
<dbReference type="GO" id="GO:0007165">
    <property type="term" value="P:signal transduction"/>
    <property type="evidence" value="ECO:0007669"/>
    <property type="project" value="InterPro"/>
</dbReference>
<dbReference type="PROSITE" id="PS51845">
    <property type="entry name" value="PDEASE_I_2"/>
    <property type="match status" value="1"/>
</dbReference>
<evidence type="ECO:0000313" key="7">
    <source>
        <dbReference type="Proteomes" id="UP000799440"/>
    </source>
</evidence>
<feature type="region of interest" description="Disordered" evidence="4">
    <location>
        <begin position="837"/>
        <end position="975"/>
    </location>
</feature>
<feature type="region of interest" description="Disordered" evidence="4">
    <location>
        <begin position="107"/>
        <end position="130"/>
    </location>
</feature>
<evidence type="ECO:0000313" key="6">
    <source>
        <dbReference type="EMBL" id="KAF2751704.1"/>
    </source>
</evidence>
<feature type="region of interest" description="Disordered" evidence="4">
    <location>
        <begin position="676"/>
        <end position="695"/>
    </location>
</feature>
<name>A0A6A6VPK3_9PLEO</name>
<reference evidence="6" key="1">
    <citation type="journal article" date="2020" name="Stud. Mycol.">
        <title>101 Dothideomycetes genomes: a test case for predicting lifestyles and emergence of pathogens.</title>
        <authorList>
            <person name="Haridas S."/>
            <person name="Albert R."/>
            <person name="Binder M."/>
            <person name="Bloem J."/>
            <person name="Labutti K."/>
            <person name="Salamov A."/>
            <person name="Andreopoulos B."/>
            <person name="Baker S."/>
            <person name="Barry K."/>
            <person name="Bills G."/>
            <person name="Bluhm B."/>
            <person name="Cannon C."/>
            <person name="Castanera R."/>
            <person name="Culley D."/>
            <person name="Daum C."/>
            <person name="Ezra D."/>
            <person name="Gonzalez J."/>
            <person name="Henrissat B."/>
            <person name="Kuo A."/>
            <person name="Liang C."/>
            <person name="Lipzen A."/>
            <person name="Lutzoni F."/>
            <person name="Magnuson J."/>
            <person name="Mondo S."/>
            <person name="Nolan M."/>
            <person name="Ohm R."/>
            <person name="Pangilinan J."/>
            <person name="Park H.-J."/>
            <person name="Ramirez L."/>
            <person name="Alfaro M."/>
            <person name="Sun H."/>
            <person name="Tritt A."/>
            <person name="Yoshinaga Y."/>
            <person name="Zwiers L.-H."/>
            <person name="Turgeon B."/>
            <person name="Goodwin S."/>
            <person name="Spatafora J."/>
            <person name="Crous P."/>
            <person name="Grigoriev I."/>
        </authorList>
    </citation>
    <scope>NUCLEOTIDE SEQUENCE</scope>
    <source>
        <strain evidence="6">CBS 119925</strain>
    </source>
</reference>
<comment type="cofactor">
    <cofactor evidence="3">
        <name>a divalent metal cation</name>
        <dbReference type="ChEBI" id="CHEBI:60240"/>
    </cofactor>
    <text evidence="3">Binds 2 divalent metal cations per subunit. Site 1 may preferentially bind zinc ions, while site 2 has a preference for magnesium and/or manganese ions.</text>
</comment>
<sequence length="975" mass="107065">MEHGACNVIYTNRRAHDEHVRRESLSTSLVAQTSTSTVPQGYFGHSKAPTAEIHSNVELILSAFNEVHICASGQSCLDKITELLGSPHKNAPTIVLIDIPYDEEQRLKRLSREPRTPSPAATRSRRSDTAEPDDIYGIHLLTHVHSEIQSQNMPKLVIPVAVLSGLDREMTLSTLPSPGPQATHGLPDAVRLIRYLDAGAVDVLPSPLSKDHVQGLAVHAYRIHKEVSREEAAFLTTKRNRKLSWVGHNDAKPYAYLREAMVSNLMSRICNPETVGDSLDPSDLYVGEDRRKIVADAIGSWSFSAHDFTDDELLHGALLMLKHALAMPELEQWAMTDDELIIFLLASRTAYNEFVLYHNFRHVSDVLQALFVFLVNIGTLPPYPPGSPEVAPELRSPIAQLLSPFDALTLLISAIGHDVGHPGVNNAFLVALNAPLAQLYNDRSVLESFHCAAFSQILRRYWPKAFADSPMRKLMINSILATDMGLHFKYMHDMGKLQEKLAHDQGIIDSWNAKTREEHKDLACGLLIKCADISNVARKFDVARKWADILTDEFSNQGVMEQELEIPSCLFGGPPVRDDLIKLGESQTGFINLFARPLFEGVADILPGMNFAVEEILTNRSTWEKKMEEARSKVKKNPNLQLGLGLIPPSFSVDPTPSPFSGPPLKMVVDAPGHAVPDTTKAVDPARADRRASTGSVTAIFTDSRRGSLTMGLDKSSSIPGIKTPPSHEDHNQSRRGSADASLTAILVTHTHNSPDKVLTNPSTGSAPRASSPHRRKDTLTKYPSNQTHHARHGSADRAGTRPLTAPSQAGRSKVANVLFSTPRASSHSHSHVNLYHAANGAPEPPLPGHWDASKSGDGTNSMTDPSRDPSRRNEWWRLSSRRRTRDVRNGDTDAHGQPKDMALDLPPVNGASQSTSPTAVSPGKNSKAEKLKTFFKWKPRTSEEHNKQLSSVSSSSHLRTPPTSDPGVSINSDD</sequence>
<dbReference type="GO" id="GO:0046872">
    <property type="term" value="F:metal ion binding"/>
    <property type="evidence" value="ECO:0007669"/>
    <property type="project" value="UniProtKB-KW"/>
</dbReference>
<comment type="similarity">
    <text evidence="3">Belongs to the cyclic nucleotide phosphodiesterase family.</text>
</comment>
<protein>
    <recommendedName>
        <fullName evidence="3">Phosphodiesterase</fullName>
        <ecNumber evidence="3">3.1.4.-</ecNumber>
    </recommendedName>
</protein>
<dbReference type="InterPro" id="IPR002073">
    <property type="entry name" value="PDEase_catalytic_dom"/>
</dbReference>
<dbReference type="AlphaFoldDB" id="A0A6A6VPK3"/>
<keyword evidence="2 3" id="KW-0378">Hydrolase</keyword>
<dbReference type="Pfam" id="PF00233">
    <property type="entry name" value="PDEase_I"/>
    <property type="match status" value="1"/>
</dbReference>
<keyword evidence="7" id="KW-1185">Reference proteome</keyword>
<feature type="region of interest" description="Disordered" evidence="4">
    <location>
        <begin position="708"/>
        <end position="812"/>
    </location>
</feature>
<dbReference type="GO" id="GO:0004114">
    <property type="term" value="F:3',5'-cyclic-nucleotide phosphodiesterase activity"/>
    <property type="evidence" value="ECO:0007669"/>
    <property type="project" value="InterPro"/>
</dbReference>
<dbReference type="OrthoDB" id="546632at2759"/>
<evidence type="ECO:0000256" key="1">
    <source>
        <dbReference type="ARBA" id="ARBA00022723"/>
    </source>
</evidence>
<dbReference type="SUPFAM" id="SSF109604">
    <property type="entry name" value="HD-domain/PDEase-like"/>
    <property type="match status" value="1"/>
</dbReference>
<evidence type="ECO:0000256" key="3">
    <source>
        <dbReference type="RuleBase" id="RU363067"/>
    </source>
</evidence>
<gene>
    <name evidence="6" type="ORF">M011DRAFT_393702</name>
</gene>
<organism evidence="6 7">
    <name type="scientific">Sporormia fimetaria CBS 119925</name>
    <dbReference type="NCBI Taxonomy" id="1340428"/>
    <lineage>
        <taxon>Eukaryota</taxon>
        <taxon>Fungi</taxon>
        <taxon>Dikarya</taxon>
        <taxon>Ascomycota</taxon>
        <taxon>Pezizomycotina</taxon>
        <taxon>Dothideomycetes</taxon>
        <taxon>Pleosporomycetidae</taxon>
        <taxon>Pleosporales</taxon>
        <taxon>Sporormiaceae</taxon>
        <taxon>Sporormia</taxon>
    </lineage>
</organism>